<dbReference type="Gene3D" id="3.30.450.40">
    <property type="match status" value="1"/>
</dbReference>
<dbReference type="STRING" id="326424.FRAAL2438"/>
<accession>Q0RN08</accession>
<feature type="domain" description="GAF" evidence="1">
    <location>
        <begin position="22"/>
        <end position="173"/>
    </location>
</feature>
<dbReference type="Proteomes" id="UP000000657">
    <property type="component" value="Chromosome"/>
</dbReference>
<dbReference type="InterPro" id="IPR029016">
    <property type="entry name" value="GAF-like_dom_sf"/>
</dbReference>
<dbReference type="AlphaFoldDB" id="Q0RN08"/>
<dbReference type="KEGG" id="fal:FRAAL2438"/>
<proteinExistence type="predicted"/>
<keyword evidence="3" id="KW-1185">Reference proteome</keyword>
<evidence type="ECO:0000259" key="1">
    <source>
        <dbReference type="SMART" id="SM00065"/>
    </source>
</evidence>
<dbReference type="InterPro" id="IPR003018">
    <property type="entry name" value="GAF"/>
</dbReference>
<gene>
    <name evidence="2" type="ordered locus">FRAAL2438</name>
</gene>
<dbReference type="InterPro" id="IPR012074">
    <property type="entry name" value="GAF_ANTAR"/>
</dbReference>
<evidence type="ECO:0000313" key="3">
    <source>
        <dbReference type="Proteomes" id="UP000000657"/>
    </source>
</evidence>
<dbReference type="SMART" id="SM00065">
    <property type="entry name" value="GAF"/>
    <property type="match status" value="1"/>
</dbReference>
<dbReference type="PIRSF" id="PIRSF036625">
    <property type="entry name" value="GAF_ANTAR"/>
    <property type="match status" value="1"/>
</dbReference>
<protein>
    <recommendedName>
        <fullName evidence="1">GAF domain-containing protein</fullName>
    </recommendedName>
</protein>
<organism evidence="2 3">
    <name type="scientific">Frankia alni (strain DSM 45986 / CECT 9034 / ACN14a)</name>
    <dbReference type="NCBI Taxonomy" id="326424"/>
    <lineage>
        <taxon>Bacteria</taxon>
        <taxon>Bacillati</taxon>
        <taxon>Actinomycetota</taxon>
        <taxon>Actinomycetes</taxon>
        <taxon>Frankiales</taxon>
        <taxon>Frankiaceae</taxon>
        <taxon>Frankia</taxon>
    </lineage>
</organism>
<dbReference type="eggNOG" id="COG2203">
    <property type="taxonomic scope" value="Bacteria"/>
</dbReference>
<dbReference type="HOGENOM" id="CLU_074354_0_1_11"/>
<dbReference type="EMBL" id="CT573213">
    <property type="protein sequence ID" value="CAJ61087.1"/>
    <property type="molecule type" value="Genomic_DNA"/>
</dbReference>
<sequence>MEVAMSDDDQLGKSLADLSGVALTEPLRAVLTKIAMFAAQAIPGADGAGLALIEERQPDTVVASAPFVRDVDDAQYRLGEGPCLQACKDRRTQISTRLGAEPRWPRFGVEAARLGVESALSLPLEVEGDLIGSLNVYGTGRDAFAEDAVRVGELFADPAAVSVANARLLLQNQRLLEDLTKRLSDQASALQTISTVMSRVGDSAARALETVQAMNKEGARIVARAHQVWNLSNLDVTKKNADVTNK</sequence>
<dbReference type="SUPFAM" id="SSF55781">
    <property type="entry name" value="GAF domain-like"/>
    <property type="match status" value="1"/>
</dbReference>
<dbReference type="Pfam" id="PF13185">
    <property type="entry name" value="GAF_2"/>
    <property type="match status" value="1"/>
</dbReference>
<name>Q0RN08_FRAAA</name>
<evidence type="ECO:0000313" key="2">
    <source>
        <dbReference type="EMBL" id="CAJ61087.1"/>
    </source>
</evidence>
<reference evidence="2 3" key="1">
    <citation type="journal article" date="2007" name="Genome Res.">
        <title>Genome characteristics of facultatively symbiotic Frankia sp. strains reflect host range and host plant biogeography.</title>
        <authorList>
            <person name="Normand P."/>
            <person name="Lapierre P."/>
            <person name="Tisa L.S."/>
            <person name="Gogarten J.P."/>
            <person name="Alloisio N."/>
            <person name="Bagnarol E."/>
            <person name="Bassi C.A."/>
            <person name="Berry A.M."/>
            <person name="Bickhart D.M."/>
            <person name="Choisne N."/>
            <person name="Couloux A."/>
            <person name="Cournoyer B."/>
            <person name="Cruveiller S."/>
            <person name="Daubin V."/>
            <person name="Demange N."/>
            <person name="Francino M.P."/>
            <person name="Goltsman E."/>
            <person name="Huang Y."/>
            <person name="Kopp O.R."/>
            <person name="Labarre L."/>
            <person name="Lapidus A."/>
            <person name="Lavire C."/>
            <person name="Marechal J."/>
            <person name="Martinez M."/>
            <person name="Mastronunzio J.E."/>
            <person name="Mullin B.C."/>
            <person name="Niemann J."/>
            <person name="Pujic P."/>
            <person name="Rawnsley T."/>
            <person name="Rouy Z."/>
            <person name="Schenowitz C."/>
            <person name="Sellstedt A."/>
            <person name="Tavares F."/>
            <person name="Tomkins J.P."/>
            <person name="Vallenet D."/>
            <person name="Valverde C."/>
            <person name="Wall L.G."/>
            <person name="Wang Y."/>
            <person name="Medigue C."/>
            <person name="Benson D.R."/>
        </authorList>
    </citation>
    <scope>NUCLEOTIDE SEQUENCE [LARGE SCALE GENOMIC DNA]</scope>
    <source>
        <strain evidence="3">DSM 45986 / CECT 9034 / ACN14a</strain>
    </source>
</reference>